<keyword evidence="3" id="KW-1185">Reference proteome</keyword>
<dbReference type="Proteomes" id="UP000322234">
    <property type="component" value="Unassembled WGS sequence"/>
</dbReference>
<gene>
    <name evidence="2" type="ORF">E5288_WYG005809</name>
</gene>
<reference evidence="2" key="1">
    <citation type="submission" date="2019-10" db="EMBL/GenBank/DDBJ databases">
        <title>The sequence and de novo assembly of the wild yak genome.</title>
        <authorList>
            <person name="Liu Y."/>
        </authorList>
    </citation>
    <scope>NUCLEOTIDE SEQUENCE [LARGE SCALE GENOMIC DNA]</scope>
    <source>
        <strain evidence="2">WY2019</strain>
    </source>
</reference>
<protein>
    <submittedName>
        <fullName evidence="2">Uncharacterized protein</fullName>
    </submittedName>
</protein>
<comment type="caution">
    <text evidence="2">The sequence shown here is derived from an EMBL/GenBank/DDBJ whole genome shotgun (WGS) entry which is preliminary data.</text>
</comment>
<evidence type="ECO:0000313" key="3">
    <source>
        <dbReference type="Proteomes" id="UP000322234"/>
    </source>
</evidence>
<evidence type="ECO:0000256" key="1">
    <source>
        <dbReference type="SAM" id="MobiDB-lite"/>
    </source>
</evidence>
<dbReference type="EMBL" id="VBQZ03000007">
    <property type="protein sequence ID" value="MXQ81447.1"/>
    <property type="molecule type" value="Genomic_DNA"/>
</dbReference>
<evidence type="ECO:0000313" key="2">
    <source>
        <dbReference type="EMBL" id="MXQ81447.1"/>
    </source>
</evidence>
<proteinExistence type="predicted"/>
<sequence length="86" mass="9123">MTLLSSSPVDALTLAHEARLGAARDPQSDLLGHSLLPPPVTFEYQVNTILFPGISSPMQILGKLGPSEHSPRGSGFGTLSWPQDQS</sequence>
<accession>A0A6B0QXC2</accession>
<feature type="region of interest" description="Disordered" evidence="1">
    <location>
        <begin position="62"/>
        <end position="86"/>
    </location>
</feature>
<name>A0A6B0QXC2_9CETA</name>
<dbReference type="AlphaFoldDB" id="A0A6B0QXC2"/>
<organism evidence="2 3">
    <name type="scientific">Bos mutus</name>
    <name type="common">wild yak</name>
    <dbReference type="NCBI Taxonomy" id="72004"/>
    <lineage>
        <taxon>Eukaryota</taxon>
        <taxon>Metazoa</taxon>
        <taxon>Chordata</taxon>
        <taxon>Craniata</taxon>
        <taxon>Vertebrata</taxon>
        <taxon>Euteleostomi</taxon>
        <taxon>Mammalia</taxon>
        <taxon>Eutheria</taxon>
        <taxon>Laurasiatheria</taxon>
        <taxon>Artiodactyla</taxon>
        <taxon>Ruminantia</taxon>
        <taxon>Pecora</taxon>
        <taxon>Bovidae</taxon>
        <taxon>Bovinae</taxon>
        <taxon>Bos</taxon>
    </lineage>
</organism>